<dbReference type="Gene3D" id="2.40.50.580">
    <property type="match status" value="1"/>
</dbReference>
<comment type="caution">
    <text evidence="4">The sequence shown here is derived from an EMBL/GenBank/DDBJ whole genome shotgun (WGS) entry which is preliminary data.</text>
</comment>
<dbReference type="Gene3D" id="3.40.1350.60">
    <property type="match status" value="1"/>
</dbReference>
<evidence type="ECO:0000313" key="4">
    <source>
        <dbReference type="EMBL" id="MBB5173332.1"/>
    </source>
</evidence>
<dbReference type="CDD" id="cd22359">
    <property type="entry name" value="SfsA-like_bacterial"/>
    <property type="match status" value="1"/>
</dbReference>
<sequence>MRPIEIKFPKLYEAVFLTRKNRFLLSCQLKHTGEMVDVHLPDSGRLPTLLVKGRRCWLRHVEGKNRKTKWSAVLIESDAHAEHFVSLNSMIPNQLVEKTLENRLIEPFHDWESLQRECKSGGSRWDFCLNHKGESTSLVEVKGVTHVEGQTGYFPDSPTARGTRHVRELTEIACEPGWQGGVIFVAQRSDITILKPSKQIDPRFAQALYQAQEKGVHIRAFRCDVSIQSIKLRDEIPVVFDENDHS</sequence>
<dbReference type="Proteomes" id="UP000551878">
    <property type="component" value="Unassembled WGS sequence"/>
</dbReference>
<feature type="domain" description="Sugar fermentation stimulation protein C-terminal" evidence="2">
    <location>
        <begin position="91"/>
        <end position="227"/>
    </location>
</feature>
<dbReference type="PANTHER" id="PTHR30545:SF2">
    <property type="entry name" value="SUGAR FERMENTATION STIMULATION PROTEIN A"/>
    <property type="match status" value="1"/>
</dbReference>
<organism evidence="4 5">
    <name type="scientific">Texcoconibacillus texcoconensis</name>
    <dbReference type="NCBI Taxonomy" id="1095777"/>
    <lineage>
        <taxon>Bacteria</taxon>
        <taxon>Bacillati</taxon>
        <taxon>Bacillota</taxon>
        <taxon>Bacilli</taxon>
        <taxon>Bacillales</taxon>
        <taxon>Bacillaceae</taxon>
        <taxon>Texcoconibacillus</taxon>
    </lineage>
</organism>
<evidence type="ECO:0000259" key="3">
    <source>
        <dbReference type="Pfam" id="PF17746"/>
    </source>
</evidence>
<dbReference type="InterPro" id="IPR005224">
    <property type="entry name" value="SfsA"/>
</dbReference>
<proteinExistence type="inferred from homology"/>
<dbReference type="GO" id="GO:0003677">
    <property type="term" value="F:DNA binding"/>
    <property type="evidence" value="ECO:0007669"/>
    <property type="project" value="InterPro"/>
</dbReference>
<dbReference type="InterPro" id="IPR040452">
    <property type="entry name" value="SfsA_C"/>
</dbReference>
<feature type="domain" description="SfsA N-terminal OB" evidence="3">
    <location>
        <begin position="17"/>
        <end position="79"/>
    </location>
</feature>
<reference evidence="4 5" key="1">
    <citation type="submission" date="2020-08" db="EMBL/GenBank/DDBJ databases">
        <title>Genomic Encyclopedia of Type Strains, Phase IV (KMG-IV): sequencing the most valuable type-strain genomes for metagenomic binning, comparative biology and taxonomic classification.</title>
        <authorList>
            <person name="Goeker M."/>
        </authorList>
    </citation>
    <scope>NUCLEOTIDE SEQUENCE [LARGE SCALE GENOMIC DNA]</scope>
    <source>
        <strain evidence="4 5">DSM 24696</strain>
    </source>
</reference>
<gene>
    <name evidence="1" type="primary">sfsA</name>
    <name evidence="4" type="ORF">HNQ41_001501</name>
</gene>
<dbReference type="InterPro" id="IPR041465">
    <property type="entry name" value="SfsA_N"/>
</dbReference>
<dbReference type="EMBL" id="JACHHB010000005">
    <property type="protein sequence ID" value="MBB5173332.1"/>
    <property type="molecule type" value="Genomic_DNA"/>
</dbReference>
<dbReference type="NCBIfam" id="TIGR00230">
    <property type="entry name" value="sfsA"/>
    <property type="match status" value="1"/>
</dbReference>
<dbReference type="HAMAP" id="MF_00095">
    <property type="entry name" value="SfsA"/>
    <property type="match status" value="1"/>
</dbReference>
<evidence type="ECO:0000313" key="5">
    <source>
        <dbReference type="Proteomes" id="UP000551878"/>
    </source>
</evidence>
<comment type="similarity">
    <text evidence="1">Belongs to the SfsA family.</text>
</comment>
<name>A0A840QPJ6_9BACI</name>
<dbReference type="PANTHER" id="PTHR30545">
    <property type="entry name" value="SUGAR FERMENTATION STIMULATION PROTEIN A"/>
    <property type="match status" value="1"/>
</dbReference>
<dbReference type="Pfam" id="PF17746">
    <property type="entry name" value="SfsA_N"/>
    <property type="match status" value="1"/>
</dbReference>
<dbReference type="Pfam" id="PF03749">
    <property type="entry name" value="SfsA"/>
    <property type="match status" value="1"/>
</dbReference>
<evidence type="ECO:0000256" key="1">
    <source>
        <dbReference type="HAMAP-Rule" id="MF_00095"/>
    </source>
</evidence>
<dbReference type="AlphaFoldDB" id="A0A840QPJ6"/>
<protein>
    <recommendedName>
        <fullName evidence="1">Sugar fermentation stimulation protein homolog</fullName>
    </recommendedName>
</protein>
<keyword evidence="5" id="KW-1185">Reference proteome</keyword>
<evidence type="ECO:0000259" key="2">
    <source>
        <dbReference type="Pfam" id="PF03749"/>
    </source>
</evidence>
<accession>A0A840QPJ6</accession>
<dbReference type="RefSeq" id="WP_184663776.1">
    <property type="nucleotide sequence ID" value="NZ_JACHHB010000005.1"/>
</dbReference>